<protein>
    <recommendedName>
        <fullName evidence="1">Tc1-like transposase DDE domain-containing protein</fullName>
    </recommendedName>
</protein>
<reference evidence="3" key="1">
    <citation type="submission" date="2020-05" db="EMBL/GenBank/DDBJ databases">
        <title>Frigoriglobus tundricola gen. nov., sp. nov., a psychrotolerant cellulolytic planctomycete of the family Gemmataceae with two divergent copies of 16S rRNA gene.</title>
        <authorList>
            <person name="Kulichevskaya I.S."/>
            <person name="Ivanova A.A."/>
            <person name="Naumoff D.G."/>
            <person name="Beletsky A.V."/>
            <person name="Rijpstra W.I.C."/>
            <person name="Sinninghe Damste J.S."/>
            <person name="Mardanov A.V."/>
            <person name="Ravin N.V."/>
            <person name="Dedysh S.N."/>
        </authorList>
    </citation>
    <scope>NUCLEOTIDE SEQUENCE [LARGE SCALE GENOMIC DNA]</scope>
    <source>
        <strain evidence="3">PL17</strain>
    </source>
</reference>
<name>A0A6M5YX13_9BACT</name>
<dbReference type="Pfam" id="PF13358">
    <property type="entry name" value="DDE_3"/>
    <property type="match status" value="1"/>
</dbReference>
<dbReference type="KEGG" id="ftj:FTUN_5411"/>
<dbReference type="InterPro" id="IPR036397">
    <property type="entry name" value="RNaseH_sf"/>
</dbReference>
<evidence type="ECO:0000259" key="1">
    <source>
        <dbReference type="Pfam" id="PF13358"/>
    </source>
</evidence>
<organism evidence="2 3">
    <name type="scientific">Frigoriglobus tundricola</name>
    <dbReference type="NCBI Taxonomy" id="2774151"/>
    <lineage>
        <taxon>Bacteria</taxon>
        <taxon>Pseudomonadati</taxon>
        <taxon>Planctomycetota</taxon>
        <taxon>Planctomycetia</taxon>
        <taxon>Gemmatales</taxon>
        <taxon>Gemmataceae</taxon>
        <taxon>Frigoriglobus</taxon>
    </lineage>
</organism>
<dbReference type="InterPro" id="IPR038717">
    <property type="entry name" value="Tc1-like_DDE_dom"/>
</dbReference>
<feature type="domain" description="Tc1-like transposase DDE" evidence="1">
    <location>
        <begin position="8"/>
        <end position="53"/>
    </location>
</feature>
<evidence type="ECO:0000313" key="2">
    <source>
        <dbReference type="EMBL" id="QJW97831.1"/>
    </source>
</evidence>
<dbReference type="Proteomes" id="UP000503447">
    <property type="component" value="Chromosome"/>
</dbReference>
<gene>
    <name evidence="2" type="ORF">FTUN_5411</name>
</gene>
<keyword evidence="3" id="KW-1185">Reference proteome</keyword>
<dbReference type="GO" id="GO:0003676">
    <property type="term" value="F:nucleic acid binding"/>
    <property type="evidence" value="ECO:0007669"/>
    <property type="project" value="InterPro"/>
</dbReference>
<evidence type="ECO:0000313" key="3">
    <source>
        <dbReference type="Proteomes" id="UP000503447"/>
    </source>
</evidence>
<dbReference type="EMBL" id="CP053452">
    <property type="protein sequence ID" value="QJW97831.1"/>
    <property type="molecule type" value="Genomic_DNA"/>
</dbReference>
<accession>A0A6M5YX13</accession>
<proteinExistence type="predicted"/>
<sequence length="114" mass="13343">MATRGAFLSDVRHRIRFVYLPKHSSWLNQIEIVFGIIHRKLVRGGNFTSVADLESQLREFMGYYNKTMAHPFAWTYTGKPLQKKRRASFVAPHRRIKLGRSHRRDKTNAPCMAI</sequence>
<dbReference type="Gene3D" id="3.30.420.10">
    <property type="entry name" value="Ribonuclease H-like superfamily/Ribonuclease H"/>
    <property type="match status" value="1"/>
</dbReference>
<dbReference type="AlphaFoldDB" id="A0A6M5YX13"/>